<protein>
    <submittedName>
        <fullName evidence="2">Uncharacterized protein</fullName>
    </submittedName>
</protein>
<reference evidence="2" key="1">
    <citation type="submission" date="2016-04" db="EMBL/GenBank/DDBJ databases">
        <authorList>
            <person name="Evans L.H."/>
            <person name="Alamgir A."/>
            <person name="Owens N."/>
            <person name="Weber N.D."/>
            <person name="Virtaneva K."/>
            <person name="Barbian K."/>
            <person name="Babar A."/>
            <person name="Rosenke K."/>
        </authorList>
    </citation>
    <scope>NUCLEOTIDE SEQUENCE</scope>
    <source>
        <strain evidence="1">86-2</strain>
        <strain evidence="2">92-3</strain>
    </source>
</reference>
<accession>A0A212IQT0</accession>
<organism evidence="2">
    <name type="scientific">uncultured Citrobacter sp</name>
    <dbReference type="NCBI Taxonomy" id="200446"/>
    <lineage>
        <taxon>Bacteria</taxon>
        <taxon>Pseudomonadati</taxon>
        <taxon>Pseudomonadota</taxon>
        <taxon>Gammaproteobacteria</taxon>
        <taxon>Enterobacterales</taxon>
        <taxon>Enterobacteriaceae</taxon>
        <taxon>Citrobacter</taxon>
        <taxon>environmental samples</taxon>
    </lineage>
</organism>
<evidence type="ECO:0000313" key="1">
    <source>
        <dbReference type="EMBL" id="SBV64959.1"/>
    </source>
</evidence>
<name>A0A212IQT0_9ENTR</name>
<evidence type="ECO:0000313" key="2">
    <source>
        <dbReference type="EMBL" id="SBV68961.1"/>
    </source>
</evidence>
<dbReference type="AlphaFoldDB" id="A0A212IQT0"/>
<sequence length="23" mass="2895">MWMDLLCQKHAYYEHVFDSEHVL</sequence>
<proteinExistence type="predicted"/>
<dbReference type="EMBL" id="FLUB01000020">
    <property type="protein sequence ID" value="SBV68961.1"/>
    <property type="molecule type" value="Genomic_DNA"/>
</dbReference>
<gene>
    <name evidence="1" type="ORF">KL86CIT2_390210</name>
    <name evidence="2" type="ORF">KM92CIT3_81177</name>
</gene>
<dbReference type="EMBL" id="FLUA01000037">
    <property type="protein sequence ID" value="SBV64959.1"/>
    <property type="molecule type" value="Genomic_DNA"/>
</dbReference>